<protein>
    <submittedName>
        <fullName evidence="4">HU family DNA-binding protein</fullName>
    </submittedName>
</protein>
<evidence type="ECO:0000256" key="2">
    <source>
        <dbReference type="ARBA" id="ARBA00023125"/>
    </source>
</evidence>
<dbReference type="InterPro" id="IPR010992">
    <property type="entry name" value="IHF-like_DNA-bd_dom_sf"/>
</dbReference>
<evidence type="ECO:0000313" key="5">
    <source>
        <dbReference type="Proteomes" id="UP000826300"/>
    </source>
</evidence>
<feature type="compositionally biased region" description="Low complexity" evidence="3">
    <location>
        <begin position="112"/>
        <end position="130"/>
    </location>
</feature>
<evidence type="ECO:0000256" key="1">
    <source>
        <dbReference type="ARBA" id="ARBA00010529"/>
    </source>
</evidence>
<dbReference type="Pfam" id="PF00216">
    <property type="entry name" value="Bac_DNA_binding"/>
    <property type="match status" value="1"/>
</dbReference>
<keyword evidence="5" id="KW-1185">Reference proteome</keyword>
<dbReference type="RefSeq" id="WP_220663153.1">
    <property type="nucleotide sequence ID" value="NZ_CP069370.1"/>
</dbReference>
<dbReference type="SUPFAM" id="SSF47729">
    <property type="entry name" value="IHF-like DNA-binding proteins"/>
    <property type="match status" value="1"/>
</dbReference>
<dbReference type="GO" id="GO:0030527">
    <property type="term" value="F:structural constituent of chromatin"/>
    <property type="evidence" value="ECO:0007669"/>
    <property type="project" value="InterPro"/>
</dbReference>
<proteinExistence type="inferred from homology"/>
<dbReference type="KEGG" id="nsm:JO391_05335"/>
<evidence type="ECO:0000256" key="3">
    <source>
        <dbReference type="SAM" id="MobiDB-lite"/>
    </source>
</evidence>
<dbReference type="Gene3D" id="4.10.520.10">
    <property type="entry name" value="IHF-like DNA-binding proteins"/>
    <property type="match status" value="1"/>
</dbReference>
<gene>
    <name evidence="4" type="ORF">JO391_05335</name>
</gene>
<dbReference type="EMBL" id="CP069370">
    <property type="protein sequence ID" value="QYZ70936.1"/>
    <property type="molecule type" value="Genomic_DNA"/>
</dbReference>
<keyword evidence="2 4" id="KW-0238">DNA-binding</keyword>
<dbReference type="GO" id="GO:0003677">
    <property type="term" value="F:DNA binding"/>
    <property type="evidence" value="ECO:0007669"/>
    <property type="project" value="UniProtKB-KW"/>
</dbReference>
<dbReference type="AlphaFoldDB" id="A0A8G0ZT46"/>
<dbReference type="Proteomes" id="UP000826300">
    <property type="component" value="Chromosome"/>
</dbReference>
<feature type="region of interest" description="Disordered" evidence="3">
    <location>
        <begin position="111"/>
        <end position="130"/>
    </location>
</feature>
<comment type="similarity">
    <text evidence="1">Belongs to the bacterial histone-like protein family.</text>
</comment>
<accession>A0A8G0ZT46</accession>
<dbReference type="InterPro" id="IPR000119">
    <property type="entry name" value="Hist_DNA-bd"/>
</dbReference>
<organism evidence="4 5">
    <name type="scientific">Neotabrizicola shimadae</name>
    <dbReference type="NCBI Taxonomy" id="2807096"/>
    <lineage>
        <taxon>Bacteria</taxon>
        <taxon>Pseudomonadati</taxon>
        <taxon>Pseudomonadota</taxon>
        <taxon>Alphaproteobacteria</taxon>
        <taxon>Rhodobacterales</taxon>
        <taxon>Paracoccaceae</taxon>
        <taxon>Neotabrizicola</taxon>
    </lineage>
</organism>
<feature type="region of interest" description="Disordered" evidence="3">
    <location>
        <begin position="1"/>
        <end position="30"/>
    </location>
</feature>
<evidence type="ECO:0000313" key="4">
    <source>
        <dbReference type="EMBL" id="QYZ70936.1"/>
    </source>
</evidence>
<sequence>MEDDEAAPKPKAARKPRKAPAPAKPAAVSADPGVVLTRKALIEQVSASVGGKKGTVKDIVEATLKSIGDALRAGDSLNLPPLGKARVAKAGPTGADGKPAALTIKLRAHTTAPAAKKPAKEALAAGGEEG</sequence>
<reference evidence="4" key="1">
    <citation type="submission" date="2021-02" db="EMBL/GenBank/DDBJ databases">
        <title>Rhodobacter shimadae sp. nov., an aerobic anoxygenic phototrophic bacterium isolated from a hot spring.</title>
        <authorList>
            <person name="Muramatsu S."/>
            <person name="Haruta S."/>
            <person name="Hirose S."/>
            <person name="Hanada S."/>
        </authorList>
    </citation>
    <scope>NUCLEOTIDE SEQUENCE</scope>
    <source>
        <strain evidence="4">N10</strain>
    </source>
</reference>
<name>A0A8G0ZT46_9RHOB</name>